<gene>
    <name evidence="3" type="ORF">GCM10007414_08650</name>
</gene>
<keyword evidence="4" id="KW-1185">Reference proteome</keyword>
<dbReference type="PANTHER" id="PTHR31350:SF21">
    <property type="entry name" value="F-BOX ONLY PROTEIN 21"/>
    <property type="match status" value="1"/>
</dbReference>
<comment type="caution">
    <text evidence="3">The sequence shown here is derived from an EMBL/GenBank/DDBJ whole genome shotgun (WGS) entry which is preliminary data.</text>
</comment>
<evidence type="ECO:0000259" key="2">
    <source>
        <dbReference type="Pfam" id="PF13369"/>
    </source>
</evidence>
<dbReference type="Pfam" id="PF13369">
    <property type="entry name" value="Transglut_core2"/>
    <property type="match status" value="1"/>
</dbReference>
<name>A0ABQ1HZS2_9ALTE</name>
<dbReference type="PANTHER" id="PTHR31350">
    <property type="entry name" value="SI:DKEY-261L7.2"/>
    <property type="match status" value="1"/>
</dbReference>
<dbReference type="Proteomes" id="UP000651977">
    <property type="component" value="Unassembled WGS sequence"/>
</dbReference>
<dbReference type="InterPro" id="IPR011990">
    <property type="entry name" value="TPR-like_helical_dom_sf"/>
</dbReference>
<comment type="similarity">
    <text evidence="1">Belongs to the UPF0162 family.</text>
</comment>
<dbReference type="SUPFAM" id="SSF48452">
    <property type="entry name" value="TPR-like"/>
    <property type="match status" value="1"/>
</dbReference>
<reference evidence="4" key="1">
    <citation type="journal article" date="2019" name="Int. J. Syst. Evol. Microbiol.">
        <title>The Global Catalogue of Microorganisms (GCM) 10K type strain sequencing project: providing services to taxonomists for standard genome sequencing and annotation.</title>
        <authorList>
            <consortium name="The Broad Institute Genomics Platform"/>
            <consortium name="The Broad Institute Genome Sequencing Center for Infectious Disease"/>
            <person name="Wu L."/>
            <person name="Ma J."/>
        </authorList>
    </citation>
    <scope>NUCLEOTIDE SEQUENCE [LARGE SCALE GENOMIC DNA]</scope>
    <source>
        <strain evidence="4">CGMCC 1.10131</strain>
    </source>
</reference>
<dbReference type="EMBL" id="BMDY01000004">
    <property type="protein sequence ID" value="GGA97973.1"/>
    <property type="molecule type" value="Genomic_DNA"/>
</dbReference>
<feature type="domain" description="Protein SirB1 N-terminal" evidence="2">
    <location>
        <begin position="20"/>
        <end position="169"/>
    </location>
</feature>
<evidence type="ECO:0000313" key="3">
    <source>
        <dbReference type="EMBL" id="GGA97973.1"/>
    </source>
</evidence>
<accession>A0ABQ1HZS2</accession>
<dbReference type="InterPro" id="IPR032698">
    <property type="entry name" value="SirB1_N"/>
</dbReference>
<evidence type="ECO:0000256" key="1">
    <source>
        <dbReference type="ARBA" id="ARBA00007100"/>
    </source>
</evidence>
<protein>
    <recommendedName>
        <fullName evidence="2">Protein SirB1 N-terminal domain-containing protein</fullName>
    </recommendedName>
</protein>
<sequence>MIFRILSFEEEISGQSTLAVRKDLHRLWLDWLKLNPLEETPAGRFEQLKNLFYKDLSFSGDWQAYYHSQNLLIGEVLHRRSGNATSLALLLHYFARKLDIECQILRFPAQTMLAFQLAEQTVYFDAFAGEPKTVAELEVIHRGFKGDLARLNERDLTPLASAKVTERWLGELKRMCLREDNFEMALSVSQVLLRLKPGDPHEMRDRGFIYQQLDCTNVAINDFEYFIEQCPDDPLSKILKVQIHSMDSQPAILH</sequence>
<proteinExistence type="inferred from homology"/>
<evidence type="ECO:0000313" key="4">
    <source>
        <dbReference type="Proteomes" id="UP000651977"/>
    </source>
</evidence>
<dbReference type="RefSeq" id="WP_055732273.1">
    <property type="nucleotide sequence ID" value="NZ_BMDY01000004.1"/>
</dbReference>
<organism evidence="3 4">
    <name type="scientific">Agarivorans gilvus</name>
    <dbReference type="NCBI Taxonomy" id="680279"/>
    <lineage>
        <taxon>Bacteria</taxon>
        <taxon>Pseudomonadati</taxon>
        <taxon>Pseudomonadota</taxon>
        <taxon>Gammaproteobacteria</taxon>
        <taxon>Alteromonadales</taxon>
        <taxon>Alteromonadaceae</taxon>
        <taxon>Agarivorans</taxon>
    </lineage>
</organism>
<dbReference type="Pfam" id="PF13371">
    <property type="entry name" value="TPR_9"/>
    <property type="match status" value="1"/>
</dbReference>